<dbReference type="AlphaFoldDB" id="A0A2H3BF69"/>
<protein>
    <recommendedName>
        <fullName evidence="3">Chromo domain-containing protein</fullName>
    </recommendedName>
</protein>
<evidence type="ECO:0000313" key="2">
    <source>
        <dbReference type="Proteomes" id="UP000218334"/>
    </source>
</evidence>
<dbReference type="Proteomes" id="UP000218334">
    <property type="component" value="Unassembled WGS sequence"/>
</dbReference>
<sequence>SFRVKLPDSFLQREVHPVFHSSLLRVHVPNDDRRFPGRLDTQIQETPLAEPQWKVDSILSHHGAGEHTIFQVKRTTGDVTWIAYNEVSDLPCVTEYLDLLG</sequence>
<keyword evidence="2" id="KW-1185">Reference proteome</keyword>
<reference evidence="2" key="1">
    <citation type="journal article" date="2017" name="Nat. Ecol. Evol.">
        <title>Genome expansion and lineage-specific genetic innovations in the forest pathogenic fungi Armillaria.</title>
        <authorList>
            <person name="Sipos G."/>
            <person name="Prasanna A.N."/>
            <person name="Walter M.C."/>
            <person name="O'Connor E."/>
            <person name="Balint B."/>
            <person name="Krizsan K."/>
            <person name="Kiss B."/>
            <person name="Hess J."/>
            <person name="Varga T."/>
            <person name="Slot J."/>
            <person name="Riley R."/>
            <person name="Boka B."/>
            <person name="Rigling D."/>
            <person name="Barry K."/>
            <person name="Lee J."/>
            <person name="Mihaltcheva S."/>
            <person name="LaButti K."/>
            <person name="Lipzen A."/>
            <person name="Waldron R."/>
            <person name="Moloney N.M."/>
            <person name="Sperisen C."/>
            <person name="Kredics L."/>
            <person name="Vagvoelgyi C."/>
            <person name="Patrignani A."/>
            <person name="Fitzpatrick D."/>
            <person name="Nagy I."/>
            <person name="Doyle S."/>
            <person name="Anderson J.B."/>
            <person name="Grigoriev I.V."/>
            <person name="Gueldener U."/>
            <person name="Muensterkoetter M."/>
            <person name="Nagy L.G."/>
        </authorList>
    </citation>
    <scope>NUCLEOTIDE SEQUENCE [LARGE SCALE GENOMIC DNA]</scope>
    <source>
        <strain evidence="2">28-4</strain>
    </source>
</reference>
<evidence type="ECO:0008006" key="3">
    <source>
        <dbReference type="Google" id="ProtNLM"/>
    </source>
</evidence>
<feature type="non-terminal residue" evidence="1">
    <location>
        <position position="101"/>
    </location>
</feature>
<accession>A0A2H3BF69</accession>
<dbReference type="STRING" id="1076256.A0A2H3BF69"/>
<proteinExistence type="predicted"/>
<dbReference type="EMBL" id="KZ293433">
    <property type="protein sequence ID" value="PBK68320.1"/>
    <property type="molecule type" value="Genomic_DNA"/>
</dbReference>
<organism evidence="1 2">
    <name type="scientific">Armillaria solidipes</name>
    <dbReference type="NCBI Taxonomy" id="1076256"/>
    <lineage>
        <taxon>Eukaryota</taxon>
        <taxon>Fungi</taxon>
        <taxon>Dikarya</taxon>
        <taxon>Basidiomycota</taxon>
        <taxon>Agaricomycotina</taxon>
        <taxon>Agaricomycetes</taxon>
        <taxon>Agaricomycetidae</taxon>
        <taxon>Agaricales</taxon>
        <taxon>Marasmiineae</taxon>
        <taxon>Physalacriaceae</taxon>
        <taxon>Armillaria</taxon>
    </lineage>
</organism>
<evidence type="ECO:0000313" key="1">
    <source>
        <dbReference type="EMBL" id="PBK68320.1"/>
    </source>
</evidence>
<name>A0A2H3BF69_9AGAR</name>
<feature type="non-terminal residue" evidence="1">
    <location>
        <position position="1"/>
    </location>
</feature>
<gene>
    <name evidence="1" type="ORF">ARMSODRAFT_867652</name>
</gene>